<evidence type="ECO:0000313" key="6">
    <source>
        <dbReference type="EMBL" id="KDP40587.1"/>
    </source>
</evidence>
<evidence type="ECO:0000259" key="5">
    <source>
        <dbReference type="Pfam" id="PF00891"/>
    </source>
</evidence>
<dbReference type="Gene3D" id="1.10.10.10">
    <property type="entry name" value="Winged helix-like DNA-binding domain superfamily/Winged helix DNA-binding domain"/>
    <property type="match status" value="1"/>
</dbReference>
<reference evidence="6 7" key="1">
    <citation type="journal article" date="2014" name="PLoS ONE">
        <title>Global Analysis of Gene Expression Profiles in Physic Nut (Jatropha curcas L.) Seedlings Exposed to Salt Stress.</title>
        <authorList>
            <person name="Zhang L."/>
            <person name="Zhang C."/>
            <person name="Wu P."/>
            <person name="Chen Y."/>
            <person name="Li M."/>
            <person name="Jiang H."/>
            <person name="Wu G."/>
        </authorList>
    </citation>
    <scope>NUCLEOTIDE SEQUENCE [LARGE SCALE GENOMIC DNA]</scope>
    <source>
        <strain evidence="7">cv. GZQX0401</strain>
        <tissue evidence="6">Young leaves</tissue>
    </source>
</reference>
<dbReference type="GO" id="GO:0008171">
    <property type="term" value="F:O-methyltransferase activity"/>
    <property type="evidence" value="ECO:0007669"/>
    <property type="project" value="InterPro"/>
</dbReference>
<proteinExistence type="predicted"/>
<keyword evidence="2" id="KW-0808">Transferase</keyword>
<dbReference type="AlphaFoldDB" id="A0A067KWP8"/>
<dbReference type="InterPro" id="IPR001077">
    <property type="entry name" value="COMT_C"/>
</dbReference>
<keyword evidence="1" id="KW-0489">Methyltransferase</keyword>
<evidence type="ECO:0000256" key="3">
    <source>
        <dbReference type="ARBA" id="ARBA00022691"/>
    </source>
</evidence>
<name>A0A067KWP8_JATCU</name>
<dbReference type="InterPro" id="IPR016461">
    <property type="entry name" value="COMT-like"/>
</dbReference>
<dbReference type="InterPro" id="IPR036388">
    <property type="entry name" value="WH-like_DNA-bd_sf"/>
</dbReference>
<keyword evidence="3" id="KW-0949">S-adenosyl-L-methionine</keyword>
<keyword evidence="4" id="KW-0732">Signal</keyword>
<evidence type="ECO:0000256" key="4">
    <source>
        <dbReference type="SAM" id="SignalP"/>
    </source>
</evidence>
<evidence type="ECO:0000313" key="7">
    <source>
        <dbReference type="Proteomes" id="UP000027138"/>
    </source>
</evidence>
<dbReference type="GO" id="GO:0032259">
    <property type="term" value="P:methylation"/>
    <property type="evidence" value="ECO:0007669"/>
    <property type="project" value="UniProtKB-KW"/>
</dbReference>
<organism evidence="6 7">
    <name type="scientific">Jatropha curcas</name>
    <name type="common">Barbados nut</name>
    <dbReference type="NCBI Taxonomy" id="180498"/>
    <lineage>
        <taxon>Eukaryota</taxon>
        <taxon>Viridiplantae</taxon>
        <taxon>Streptophyta</taxon>
        <taxon>Embryophyta</taxon>
        <taxon>Tracheophyta</taxon>
        <taxon>Spermatophyta</taxon>
        <taxon>Magnoliopsida</taxon>
        <taxon>eudicotyledons</taxon>
        <taxon>Gunneridae</taxon>
        <taxon>Pentapetalae</taxon>
        <taxon>rosids</taxon>
        <taxon>fabids</taxon>
        <taxon>Malpighiales</taxon>
        <taxon>Euphorbiaceae</taxon>
        <taxon>Crotonoideae</taxon>
        <taxon>Jatropheae</taxon>
        <taxon>Jatropha</taxon>
    </lineage>
</organism>
<evidence type="ECO:0000256" key="1">
    <source>
        <dbReference type="ARBA" id="ARBA00022603"/>
    </source>
</evidence>
<dbReference type="Proteomes" id="UP000027138">
    <property type="component" value="Unassembled WGS sequence"/>
</dbReference>
<gene>
    <name evidence="6" type="ORF">JCGZ_24586</name>
</gene>
<dbReference type="PROSITE" id="PS51683">
    <property type="entry name" value="SAM_OMT_II"/>
    <property type="match status" value="1"/>
</dbReference>
<protein>
    <recommendedName>
        <fullName evidence="5">O-methyltransferase C-terminal domain-containing protein</fullName>
    </recommendedName>
</protein>
<dbReference type="EMBL" id="KK914327">
    <property type="protein sequence ID" value="KDP40587.1"/>
    <property type="molecule type" value="Genomic_DNA"/>
</dbReference>
<dbReference type="OrthoDB" id="1606438at2759"/>
<evidence type="ECO:0000256" key="2">
    <source>
        <dbReference type="ARBA" id="ARBA00022679"/>
    </source>
</evidence>
<sequence length="265" mass="29176">MLLLCLTVCFISLPLTPSSPGEEGNVSSLSSLSYHRATVEVWLNMKDAILEGGNLFKKVHGMSIFEYMNRDPEFNTIFNQAMAGLSSVIMNGILAKYKGFEGLTSLVDVGGGTGRTLHMIISKYPSIKGINYDLPHVIQSAPPYAGIQHIGGNMLTCVPKGDAIMIKDTCHNWRDDDVVRVLKNIYEVLPEKGKLVILNALLPEEPETSKASQYVSRLDNTMLTQPCGKERTAREFEALTKAAGFTNFRVACVAHGIWAVMESYK</sequence>
<dbReference type="InterPro" id="IPR029063">
    <property type="entry name" value="SAM-dependent_MTases_sf"/>
</dbReference>
<feature type="chain" id="PRO_5001639910" description="O-methyltransferase C-terminal domain-containing protein" evidence="4">
    <location>
        <begin position="19"/>
        <end position="265"/>
    </location>
</feature>
<accession>A0A067KWP8</accession>
<keyword evidence="7" id="KW-1185">Reference proteome</keyword>
<dbReference type="STRING" id="180498.A0A067KWP8"/>
<dbReference type="PANTHER" id="PTHR11746">
    <property type="entry name" value="O-METHYLTRANSFERASE"/>
    <property type="match status" value="1"/>
</dbReference>
<dbReference type="SUPFAM" id="SSF53335">
    <property type="entry name" value="S-adenosyl-L-methionine-dependent methyltransferases"/>
    <property type="match status" value="1"/>
</dbReference>
<dbReference type="Pfam" id="PF00891">
    <property type="entry name" value="Methyltransf_2"/>
    <property type="match status" value="1"/>
</dbReference>
<dbReference type="Gene3D" id="3.40.50.150">
    <property type="entry name" value="Vaccinia Virus protein VP39"/>
    <property type="match status" value="1"/>
</dbReference>
<feature type="signal peptide" evidence="4">
    <location>
        <begin position="1"/>
        <end position="18"/>
    </location>
</feature>
<feature type="domain" description="O-methyltransferase C-terminal" evidence="5">
    <location>
        <begin position="42"/>
        <end position="245"/>
    </location>
</feature>
<dbReference type="CDD" id="cd02440">
    <property type="entry name" value="AdoMet_MTases"/>
    <property type="match status" value="1"/>
</dbReference>